<name>G8TRZ4_NIAKG</name>
<feature type="transmembrane region" description="Helical" evidence="7">
    <location>
        <begin position="47"/>
        <end position="68"/>
    </location>
</feature>
<feature type="transmembrane region" description="Helical" evidence="7">
    <location>
        <begin position="483"/>
        <end position="505"/>
    </location>
</feature>
<evidence type="ECO:0000256" key="1">
    <source>
        <dbReference type="ARBA" id="ARBA00004651"/>
    </source>
</evidence>
<proteinExistence type="predicted"/>
<evidence type="ECO:0000313" key="9">
    <source>
        <dbReference type="Proteomes" id="UP000005438"/>
    </source>
</evidence>
<reference evidence="8 9" key="1">
    <citation type="submission" date="2011-12" db="EMBL/GenBank/DDBJ databases">
        <title>The complete genome of Niastella koreensis GR20-10.</title>
        <authorList>
            <consortium name="US DOE Joint Genome Institute (JGI-PGF)"/>
            <person name="Lucas S."/>
            <person name="Han J."/>
            <person name="Lapidus A."/>
            <person name="Bruce D."/>
            <person name="Goodwin L."/>
            <person name="Pitluck S."/>
            <person name="Peters L."/>
            <person name="Kyrpides N."/>
            <person name="Mavromatis K."/>
            <person name="Ivanova N."/>
            <person name="Mikhailova N."/>
            <person name="Davenport K."/>
            <person name="Saunders E."/>
            <person name="Detter J.C."/>
            <person name="Tapia R."/>
            <person name="Han C."/>
            <person name="Land M."/>
            <person name="Hauser L."/>
            <person name="Markowitz V."/>
            <person name="Cheng J.-F."/>
            <person name="Hugenholtz P."/>
            <person name="Woyke T."/>
            <person name="Wu D."/>
            <person name="Tindall B."/>
            <person name="Pomrenke H."/>
            <person name="Brambilla E."/>
            <person name="Klenk H.-P."/>
            <person name="Eisen J.A."/>
        </authorList>
    </citation>
    <scope>NUCLEOTIDE SEQUENCE [LARGE SCALE GENOMIC DNA]</scope>
    <source>
        <strain evidence="9">DSM 17620 / KACC 11465 / NBRC 106392 / GR20-10</strain>
    </source>
</reference>
<feature type="region of interest" description="Disordered" evidence="6">
    <location>
        <begin position="1"/>
        <end position="22"/>
    </location>
</feature>
<evidence type="ECO:0000256" key="7">
    <source>
        <dbReference type="SAM" id="Phobius"/>
    </source>
</evidence>
<feature type="transmembrane region" description="Helical" evidence="7">
    <location>
        <begin position="332"/>
        <end position="355"/>
    </location>
</feature>
<feature type="transmembrane region" description="Helical" evidence="7">
    <location>
        <begin position="361"/>
        <end position="376"/>
    </location>
</feature>
<feature type="transmembrane region" description="Helical" evidence="7">
    <location>
        <begin position="397"/>
        <end position="414"/>
    </location>
</feature>
<dbReference type="PANTHER" id="PTHR30250:SF26">
    <property type="entry name" value="PSMA PROTEIN"/>
    <property type="match status" value="1"/>
</dbReference>
<dbReference type="eggNOG" id="COG2244">
    <property type="taxonomic scope" value="Bacteria"/>
</dbReference>
<evidence type="ECO:0000256" key="2">
    <source>
        <dbReference type="ARBA" id="ARBA00022475"/>
    </source>
</evidence>
<dbReference type="GO" id="GO:0005886">
    <property type="term" value="C:plasma membrane"/>
    <property type="evidence" value="ECO:0007669"/>
    <property type="project" value="UniProtKB-SubCell"/>
</dbReference>
<dbReference type="AlphaFoldDB" id="G8TRZ4"/>
<comment type="subcellular location">
    <subcellularLocation>
        <location evidence="1">Cell membrane</location>
        <topology evidence="1">Multi-pass membrane protein</topology>
    </subcellularLocation>
</comment>
<feature type="transmembrane region" description="Helical" evidence="7">
    <location>
        <begin position="458"/>
        <end position="477"/>
    </location>
</feature>
<dbReference type="PANTHER" id="PTHR30250">
    <property type="entry name" value="PST FAMILY PREDICTED COLANIC ACID TRANSPORTER"/>
    <property type="match status" value="1"/>
</dbReference>
<dbReference type="Pfam" id="PF01943">
    <property type="entry name" value="Polysacc_synt"/>
    <property type="match status" value="1"/>
</dbReference>
<organism evidence="8 9">
    <name type="scientific">Niastella koreensis (strain DSM 17620 / KACC 11465 / NBRC 106392 / GR20-10)</name>
    <dbReference type="NCBI Taxonomy" id="700598"/>
    <lineage>
        <taxon>Bacteria</taxon>
        <taxon>Pseudomonadati</taxon>
        <taxon>Bacteroidota</taxon>
        <taxon>Chitinophagia</taxon>
        <taxon>Chitinophagales</taxon>
        <taxon>Chitinophagaceae</taxon>
        <taxon>Niastella</taxon>
    </lineage>
</organism>
<protein>
    <submittedName>
        <fullName evidence="8">Polysaccharide biosynthesis protein</fullName>
    </submittedName>
</protein>
<dbReference type="OrthoDB" id="512217at2"/>
<feature type="compositionally biased region" description="Polar residues" evidence="6">
    <location>
        <begin position="1"/>
        <end position="11"/>
    </location>
</feature>
<evidence type="ECO:0000313" key="8">
    <source>
        <dbReference type="EMBL" id="AEW03329.1"/>
    </source>
</evidence>
<dbReference type="KEGG" id="nko:Niako_7108"/>
<dbReference type="Proteomes" id="UP000005438">
    <property type="component" value="Chromosome"/>
</dbReference>
<dbReference type="HOGENOM" id="CLU_516708_0_0_10"/>
<keyword evidence="4 7" id="KW-1133">Transmembrane helix</keyword>
<evidence type="ECO:0000256" key="6">
    <source>
        <dbReference type="SAM" id="MobiDB-lite"/>
    </source>
</evidence>
<dbReference type="InterPro" id="IPR050833">
    <property type="entry name" value="Poly_Biosynth_Transport"/>
</dbReference>
<feature type="transmembrane region" description="Helical" evidence="7">
    <location>
        <begin position="420"/>
        <end position="437"/>
    </location>
</feature>
<feature type="transmembrane region" description="Helical" evidence="7">
    <location>
        <begin position="293"/>
        <end position="311"/>
    </location>
</feature>
<feature type="transmembrane region" description="Helical" evidence="7">
    <location>
        <begin position="111"/>
        <end position="134"/>
    </location>
</feature>
<evidence type="ECO:0000256" key="3">
    <source>
        <dbReference type="ARBA" id="ARBA00022692"/>
    </source>
</evidence>
<dbReference type="STRING" id="700598.Niako_7108"/>
<accession>G8TRZ4</accession>
<feature type="transmembrane region" description="Helical" evidence="7">
    <location>
        <begin position="210"/>
        <end position="228"/>
    </location>
</feature>
<dbReference type="EMBL" id="CP003178">
    <property type="protein sequence ID" value="AEW03329.1"/>
    <property type="molecule type" value="Genomic_DNA"/>
</dbReference>
<dbReference type="InterPro" id="IPR002797">
    <property type="entry name" value="Polysacc_synth"/>
</dbReference>
<evidence type="ECO:0000256" key="5">
    <source>
        <dbReference type="ARBA" id="ARBA00023136"/>
    </source>
</evidence>
<keyword evidence="2" id="KW-1003">Cell membrane</keyword>
<sequence length="533" mass="58870">MITEPLVNNPTDPIVSSKKSEGKKENLRQRAYLNTLSSLLDYIANRLTGLFVNPFIVSGLGSSLFGIWQMLGQLTGYINITDTRTSQVLKWTVAQKKDVASVEELRSDAGAAFIVLLCVMPVLLIGGSIISWYAPVITHAGLENYTLIRTACALLVFSLIVFKFFELFEAILRGMNLSFKRMGLRAGIVIIGGGLKVLMIKMGYGLVGLAAVQLVDTALTGLSFYAVVKKNIGWFGIKRPSRANILRFGKLSAWYLADAGANVVNSNSDKLLLGIITSPVTVTYYTLTKFIPMALQGIINRFILGIMPGVGKLLGLKEYDKINSVRKKINSVTLLLTTAFAVTVIIFNHSFLKVWVGKEHFAGKLANIMIMITIMQDTFVKNDACIISATLDIKRKVFLTLISGALFAGFGILFARQWGIAGLCLALIISRMFLFIGQRKILAGIMQSGAHSEFRIGYRPFFTSFVLLGLAVWLATLTDVFTFYQLALLAPAAFLTSFISFYFIGLKKTERVELRQLVTSIKFLRSEKTFSKN</sequence>
<evidence type="ECO:0000256" key="4">
    <source>
        <dbReference type="ARBA" id="ARBA00022989"/>
    </source>
</evidence>
<dbReference type="RefSeq" id="WP_014223240.1">
    <property type="nucleotide sequence ID" value="NC_016609.1"/>
</dbReference>
<keyword evidence="3 7" id="KW-0812">Transmembrane</keyword>
<feature type="transmembrane region" description="Helical" evidence="7">
    <location>
        <begin position="186"/>
        <end position="204"/>
    </location>
</feature>
<keyword evidence="5 7" id="KW-0472">Membrane</keyword>
<feature type="transmembrane region" description="Helical" evidence="7">
    <location>
        <begin position="146"/>
        <end position="165"/>
    </location>
</feature>
<gene>
    <name evidence="8" type="ordered locus">Niako_7108</name>
</gene>